<dbReference type="OrthoDB" id="238106at2"/>
<dbReference type="Pfam" id="PF06727">
    <property type="entry name" value="DUF1207"/>
    <property type="match status" value="1"/>
</dbReference>
<protein>
    <recommendedName>
        <fullName evidence="3">DUF1207 domain-containing protein</fullName>
    </recommendedName>
</protein>
<dbReference type="STRING" id="1325564.NSJP_1132"/>
<accession>A0A1W1I2T0</accession>
<dbReference type="KEGG" id="nja:NSJP_1132"/>
<reference evidence="1 2" key="1">
    <citation type="submission" date="2017-03" db="EMBL/GenBank/DDBJ databases">
        <authorList>
            <person name="Afonso C.L."/>
            <person name="Miller P.J."/>
            <person name="Scott M.A."/>
            <person name="Spackman E."/>
            <person name="Goraichik I."/>
            <person name="Dimitrov K.M."/>
            <person name="Suarez D.L."/>
            <person name="Swayne D.E."/>
        </authorList>
    </citation>
    <scope>NUCLEOTIDE SEQUENCE [LARGE SCALE GENOMIC DNA]</scope>
    <source>
        <strain evidence="1">Genome sequencing of Nitrospira japonica strain NJ11</strain>
    </source>
</reference>
<dbReference type="InterPro" id="IPR009599">
    <property type="entry name" value="DUF1207"/>
</dbReference>
<evidence type="ECO:0000313" key="1">
    <source>
        <dbReference type="EMBL" id="SLM47304.1"/>
    </source>
</evidence>
<gene>
    <name evidence="1" type="ORF">NSJP_1132</name>
</gene>
<organism evidence="1 2">
    <name type="scientific">Nitrospira japonica</name>
    <dbReference type="NCBI Taxonomy" id="1325564"/>
    <lineage>
        <taxon>Bacteria</taxon>
        <taxon>Pseudomonadati</taxon>
        <taxon>Nitrospirota</taxon>
        <taxon>Nitrospiria</taxon>
        <taxon>Nitrospirales</taxon>
        <taxon>Nitrospiraceae</taxon>
        <taxon>Nitrospira</taxon>
    </lineage>
</organism>
<proteinExistence type="predicted"/>
<evidence type="ECO:0000313" key="2">
    <source>
        <dbReference type="Proteomes" id="UP000192042"/>
    </source>
</evidence>
<sequence length="367" mass="40874">MGRKGRSYWLVFGVGFFCLLWLAENRAFASDEYIAGYASAMLEHEYRVTDAVVDVVNGEIVVTARTLGNVDRGKVEASLRRISGVTRVTLRTGDPASVPPSPEGAHVTIPESQSKWLPRGLLFSPLHADPRWPHFSASYRHYTQGLDLSGVAATSFGETFAIYRNRSFFGGEWDIGIQAGVFSIFNVDSASIDLVNADYRVGVLSSYRNGRFSLMARIQHQSSHLGDEFLLGNPGVTRINLSYEAVDLKLSYEFFDWLRLYGGGGVLVHRDPDDLGLATTQWGVELVSPRTFLDGLVRPVAYGDFQCNQMTNWGVGQSIMAGLQFENARIGDRRIQVLGEYYAGPSPDGQFYREYVSWYGVGVHLYF</sequence>
<dbReference type="RefSeq" id="WP_080885861.1">
    <property type="nucleotide sequence ID" value="NZ_LT828648.1"/>
</dbReference>
<keyword evidence="2" id="KW-1185">Reference proteome</keyword>
<dbReference type="AlphaFoldDB" id="A0A1W1I2T0"/>
<dbReference type="Proteomes" id="UP000192042">
    <property type="component" value="Chromosome I"/>
</dbReference>
<dbReference type="EMBL" id="LT828648">
    <property type="protein sequence ID" value="SLM47304.1"/>
    <property type="molecule type" value="Genomic_DNA"/>
</dbReference>
<evidence type="ECO:0008006" key="3">
    <source>
        <dbReference type="Google" id="ProtNLM"/>
    </source>
</evidence>
<name>A0A1W1I2T0_9BACT</name>